<evidence type="ECO:0000259" key="9">
    <source>
        <dbReference type="PROSITE" id="PS51225"/>
    </source>
</evidence>
<dbReference type="InterPro" id="IPR008253">
    <property type="entry name" value="Marvel"/>
</dbReference>
<sequence length="153" mass="16947">MADMERDAAPNCWAACTGYTQTRKGLILIAEMILCVVILICYGASYTVGYSTLPIVELVMAVVLFIIFMCNFHHQLNFINWFWTDFFRAAIASLLFFITSLIVLIRSRDGVAIAAGVFGFLAAVLFAYDAYTIFPSLRKRHTAAPTESPDGGV</sequence>
<keyword evidence="11" id="KW-1185">Reference proteome</keyword>
<reference evidence="10" key="3">
    <citation type="submission" date="2025-09" db="UniProtKB">
        <authorList>
            <consortium name="Ensembl"/>
        </authorList>
    </citation>
    <scope>IDENTIFICATION</scope>
    <source>
        <strain evidence="10">Glennie</strain>
    </source>
</reference>
<reference evidence="10" key="2">
    <citation type="submission" date="2025-08" db="UniProtKB">
        <authorList>
            <consortium name="Ensembl"/>
        </authorList>
    </citation>
    <scope>IDENTIFICATION</scope>
    <source>
        <strain evidence="10">Glennie</strain>
    </source>
</reference>
<dbReference type="Pfam" id="PF01284">
    <property type="entry name" value="MARVEL"/>
    <property type="match status" value="1"/>
</dbReference>
<gene>
    <name evidence="10" type="primary">PLP2</name>
</gene>
<feature type="transmembrane region" description="Helical" evidence="8">
    <location>
        <begin position="111"/>
        <end position="131"/>
    </location>
</feature>
<organism evidence="10 11">
    <name type="scientific">Ornithorhynchus anatinus</name>
    <name type="common">Duckbill platypus</name>
    <dbReference type="NCBI Taxonomy" id="9258"/>
    <lineage>
        <taxon>Eukaryota</taxon>
        <taxon>Metazoa</taxon>
        <taxon>Chordata</taxon>
        <taxon>Craniata</taxon>
        <taxon>Vertebrata</taxon>
        <taxon>Euteleostomi</taxon>
        <taxon>Mammalia</taxon>
        <taxon>Monotremata</taxon>
        <taxon>Ornithorhynchidae</taxon>
        <taxon>Ornithorhynchus</taxon>
    </lineage>
</organism>
<evidence type="ECO:0000256" key="8">
    <source>
        <dbReference type="SAM" id="Phobius"/>
    </source>
</evidence>
<dbReference type="GO" id="GO:0019956">
    <property type="term" value="F:chemokine binding"/>
    <property type="evidence" value="ECO:0007669"/>
    <property type="project" value="Ensembl"/>
</dbReference>
<feature type="transmembrane region" description="Helical" evidence="8">
    <location>
        <begin position="86"/>
        <end position="105"/>
    </location>
</feature>
<dbReference type="GeneID" id="100076056"/>
<evidence type="ECO:0000256" key="4">
    <source>
        <dbReference type="ARBA" id="ARBA00023136"/>
    </source>
</evidence>
<accession>F7FWB7</accession>
<dbReference type="Ensembl" id="ENSOANT00000021420.3">
    <property type="protein sequence ID" value="ENSOANP00000021417.2"/>
    <property type="gene ID" value="ENSOANG00000013578.3"/>
</dbReference>
<dbReference type="AlphaFoldDB" id="F7FWB7"/>
<dbReference type="KEGG" id="oaa:100076056"/>
<feature type="transmembrane region" description="Helical" evidence="8">
    <location>
        <begin position="55"/>
        <end position="74"/>
    </location>
</feature>
<reference evidence="10 11" key="1">
    <citation type="journal article" date="2008" name="Nature">
        <title>Genome analysis of the platypus reveals unique signatures of evolution.</title>
        <authorList>
            <person name="Warren W.C."/>
            <person name="Hillier L.W."/>
            <person name="Marshall Graves J.A."/>
            <person name="Birney E."/>
            <person name="Ponting C.P."/>
            <person name="Grutzner F."/>
            <person name="Belov K."/>
            <person name="Miller W."/>
            <person name="Clarke L."/>
            <person name="Chinwalla A.T."/>
            <person name="Yang S.P."/>
            <person name="Heger A."/>
            <person name="Locke D.P."/>
            <person name="Miethke P."/>
            <person name="Waters P.D."/>
            <person name="Veyrunes F."/>
            <person name="Fulton L."/>
            <person name="Fulton B."/>
            <person name="Graves T."/>
            <person name="Wallis J."/>
            <person name="Puente X.S."/>
            <person name="Lopez-Otin C."/>
            <person name="Ordonez G.R."/>
            <person name="Eichler E.E."/>
            <person name="Chen L."/>
            <person name="Cheng Z."/>
            <person name="Deakin J.E."/>
            <person name="Alsop A."/>
            <person name="Thompson K."/>
            <person name="Kirby P."/>
            <person name="Papenfuss A.T."/>
            <person name="Wakefield M.J."/>
            <person name="Olender T."/>
            <person name="Lancet D."/>
            <person name="Huttley G.A."/>
            <person name="Smit A.F."/>
            <person name="Pask A."/>
            <person name="Temple-Smith P."/>
            <person name="Batzer M.A."/>
            <person name="Walker J.A."/>
            <person name="Konkel M.K."/>
            <person name="Harris R.S."/>
            <person name="Whittington C.M."/>
            <person name="Wong E.S."/>
            <person name="Gemmell N.J."/>
            <person name="Buschiazzo E."/>
            <person name="Vargas Jentzsch I.M."/>
            <person name="Merkel A."/>
            <person name="Schmitz J."/>
            <person name="Zemann A."/>
            <person name="Churakov G."/>
            <person name="Kriegs J.O."/>
            <person name="Brosius J."/>
            <person name="Murchison E.P."/>
            <person name="Sachidanandam R."/>
            <person name="Smith C."/>
            <person name="Hannon G.J."/>
            <person name="Tsend-Ayush E."/>
            <person name="McMillan D."/>
            <person name="Attenborough R."/>
            <person name="Rens W."/>
            <person name="Ferguson-Smith M."/>
            <person name="Lefevre C.M."/>
            <person name="Sharp J.A."/>
            <person name="Nicholas K.R."/>
            <person name="Ray D.A."/>
            <person name="Kube M."/>
            <person name="Reinhardt R."/>
            <person name="Pringle T.H."/>
            <person name="Taylor J."/>
            <person name="Jones R.C."/>
            <person name="Nixon B."/>
            <person name="Dacheux J.L."/>
            <person name="Niwa H."/>
            <person name="Sekita Y."/>
            <person name="Huang X."/>
            <person name="Stark A."/>
            <person name="Kheradpour P."/>
            <person name="Kellis M."/>
            <person name="Flicek P."/>
            <person name="Chen Y."/>
            <person name="Webber C."/>
            <person name="Hardison R."/>
            <person name="Nelson J."/>
            <person name="Hallsworth-Pepin K."/>
            <person name="Delehaunty K."/>
            <person name="Markovic C."/>
            <person name="Minx P."/>
            <person name="Feng Y."/>
            <person name="Kremitzki C."/>
            <person name="Mitreva M."/>
            <person name="Glasscock J."/>
            <person name="Wylie T."/>
            <person name="Wohldmann P."/>
            <person name="Thiru P."/>
            <person name="Nhan M.N."/>
            <person name="Pohl C.S."/>
            <person name="Smith S.M."/>
            <person name="Hou S."/>
            <person name="Nefedov M."/>
            <person name="de Jong P.J."/>
            <person name="Renfree M.B."/>
            <person name="Mardis E.R."/>
            <person name="Wilson R.K."/>
        </authorList>
    </citation>
    <scope>NUCLEOTIDE SEQUENCE [LARGE SCALE GENOMIC DNA]</scope>
    <source>
        <strain evidence="10 11">Glennie</strain>
    </source>
</reference>
<keyword evidence="3 8" id="KW-1133">Transmembrane helix</keyword>
<evidence type="ECO:0000256" key="6">
    <source>
        <dbReference type="ARBA" id="ARBA00039459"/>
    </source>
</evidence>
<protein>
    <recommendedName>
        <fullName evidence="6">Proteolipid protein 2</fullName>
    </recommendedName>
</protein>
<dbReference type="OMA" id="TNFWRTR"/>
<dbReference type="PANTHER" id="PTHR22776">
    <property type="entry name" value="MARVEL-CONTAINING POTENTIAL LIPID RAFT-ASSOCIATED PROTEIN"/>
    <property type="match status" value="1"/>
</dbReference>
<evidence type="ECO:0000256" key="2">
    <source>
        <dbReference type="ARBA" id="ARBA00022692"/>
    </source>
</evidence>
<evidence type="ECO:0000256" key="3">
    <source>
        <dbReference type="ARBA" id="ARBA00022989"/>
    </source>
</evidence>
<evidence type="ECO:0000256" key="7">
    <source>
        <dbReference type="PROSITE-ProRule" id="PRU00581"/>
    </source>
</evidence>
<evidence type="ECO:0000256" key="5">
    <source>
        <dbReference type="ARBA" id="ARBA00037152"/>
    </source>
</evidence>
<dbReference type="HOGENOM" id="CLU_108546_4_0_1"/>
<dbReference type="Bgee" id="ENSOANG00000013578">
    <property type="expression patterns" value="Expressed in fibroblast and 7 other cell types or tissues"/>
</dbReference>
<dbReference type="PANTHER" id="PTHR22776:SF4">
    <property type="entry name" value="PROTEOLIPID PROTEIN 2"/>
    <property type="match status" value="1"/>
</dbReference>
<dbReference type="InParanoid" id="F7FWB7"/>
<keyword evidence="4 7" id="KW-0472">Membrane</keyword>
<keyword evidence="2 7" id="KW-0812">Transmembrane</keyword>
<dbReference type="eggNOG" id="KOG4788">
    <property type="taxonomic scope" value="Eukaryota"/>
</dbReference>
<dbReference type="FunCoup" id="F7FWB7">
    <property type="interactions" value="301"/>
</dbReference>
<name>F7FWB7_ORNAN</name>
<proteinExistence type="predicted"/>
<dbReference type="GO" id="GO:0005886">
    <property type="term" value="C:plasma membrane"/>
    <property type="evidence" value="ECO:0007669"/>
    <property type="project" value="Ensembl"/>
</dbReference>
<dbReference type="STRING" id="9258.ENSOANP00000021417"/>
<feature type="transmembrane region" description="Helical" evidence="8">
    <location>
        <begin position="26"/>
        <end position="49"/>
    </location>
</feature>
<dbReference type="Proteomes" id="UP000002279">
    <property type="component" value="Chromosome 6"/>
</dbReference>
<evidence type="ECO:0000313" key="10">
    <source>
        <dbReference type="Ensembl" id="ENSOANP00000021417.2"/>
    </source>
</evidence>
<dbReference type="OrthoDB" id="9898022at2759"/>
<dbReference type="PROSITE" id="PS51225">
    <property type="entry name" value="MARVEL"/>
    <property type="match status" value="1"/>
</dbReference>
<dbReference type="GeneTree" id="ENSGT00940000158528"/>
<dbReference type="RefSeq" id="XP_007666347.1">
    <property type="nucleotide sequence ID" value="XM_007668157.4"/>
</dbReference>
<comment type="function">
    <text evidence="5">May play a role in cell differentiation in the intestinal epithelium.</text>
</comment>
<evidence type="ECO:0000256" key="1">
    <source>
        <dbReference type="ARBA" id="ARBA00004141"/>
    </source>
</evidence>
<evidence type="ECO:0000313" key="11">
    <source>
        <dbReference type="Proteomes" id="UP000002279"/>
    </source>
</evidence>
<dbReference type="GO" id="GO:0016020">
    <property type="term" value="C:membrane"/>
    <property type="evidence" value="ECO:0000318"/>
    <property type="project" value="GO_Central"/>
</dbReference>
<dbReference type="InterPro" id="IPR050578">
    <property type="entry name" value="MARVEL-CKLF_proteins"/>
</dbReference>
<feature type="domain" description="MARVEL" evidence="9">
    <location>
        <begin position="19"/>
        <end position="138"/>
    </location>
</feature>
<comment type="subcellular location">
    <subcellularLocation>
        <location evidence="1">Membrane</location>
        <topology evidence="1">Multi-pass membrane protein</topology>
    </subcellularLocation>
</comment>
<dbReference type="CTD" id="5355"/>